<evidence type="ECO:0000256" key="2">
    <source>
        <dbReference type="ARBA" id="ARBA00009765"/>
    </source>
</evidence>
<evidence type="ECO:0000256" key="6">
    <source>
        <dbReference type="ARBA" id="ARBA00022989"/>
    </source>
</evidence>
<evidence type="ECO:0000256" key="3">
    <source>
        <dbReference type="ARBA" id="ARBA00022448"/>
    </source>
</evidence>
<feature type="region of interest" description="Disordered" evidence="8">
    <location>
        <begin position="39"/>
        <end position="81"/>
    </location>
</feature>
<dbReference type="Pfam" id="PF01544">
    <property type="entry name" value="CorA"/>
    <property type="match status" value="1"/>
</dbReference>
<dbReference type="GO" id="GO:0005509">
    <property type="term" value="F:calcium ion binding"/>
    <property type="evidence" value="ECO:0007669"/>
    <property type="project" value="InterPro"/>
</dbReference>
<feature type="domain" description="EF-hand" evidence="10">
    <location>
        <begin position="98"/>
        <end position="133"/>
    </location>
</feature>
<dbReference type="PROSITE" id="PS50222">
    <property type="entry name" value="EF_HAND_2"/>
    <property type="match status" value="1"/>
</dbReference>
<dbReference type="InterPro" id="IPR045863">
    <property type="entry name" value="CorA_TM1_TM2"/>
</dbReference>
<dbReference type="Proteomes" id="UP001165160">
    <property type="component" value="Unassembled WGS sequence"/>
</dbReference>
<keyword evidence="6 9" id="KW-1133">Transmembrane helix</keyword>
<dbReference type="GO" id="GO:0050897">
    <property type="term" value="F:cobalt ion binding"/>
    <property type="evidence" value="ECO:0007669"/>
    <property type="project" value="TreeGrafter"/>
</dbReference>
<dbReference type="PROSITE" id="PS00018">
    <property type="entry name" value="EF_HAND_1"/>
    <property type="match status" value="1"/>
</dbReference>
<keyword evidence="12" id="KW-1185">Reference proteome</keyword>
<dbReference type="InterPro" id="IPR002523">
    <property type="entry name" value="MgTranspt_CorA/ZnTranspt_ZntB"/>
</dbReference>
<dbReference type="EMBL" id="BRXX01000405">
    <property type="protein sequence ID" value="GMI09758.1"/>
    <property type="molecule type" value="Genomic_DNA"/>
</dbReference>
<feature type="transmembrane region" description="Helical" evidence="9">
    <location>
        <begin position="746"/>
        <end position="766"/>
    </location>
</feature>
<proteinExistence type="inferred from homology"/>
<dbReference type="InterPro" id="IPR045861">
    <property type="entry name" value="CorA_cytoplasmic_dom"/>
</dbReference>
<dbReference type="GO" id="GO:0000287">
    <property type="term" value="F:magnesium ion binding"/>
    <property type="evidence" value="ECO:0007669"/>
    <property type="project" value="TreeGrafter"/>
</dbReference>
<evidence type="ECO:0000256" key="7">
    <source>
        <dbReference type="ARBA" id="ARBA00023136"/>
    </source>
</evidence>
<comment type="similarity">
    <text evidence="2">Belongs to the CorA metal ion transporter (MIT) (TC 1.A.35) family.</text>
</comment>
<comment type="subcellular location">
    <subcellularLocation>
        <location evidence="1">Cell membrane</location>
        <topology evidence="1">Multi-pass membrane protein</topology>
    </subcellularLocation>
</comment>
<evidence type="ECO:0000256" key="9">
    <source>
        <dbReference type="SAM" id="Phobius"/>
    </source>
</evidence>
<dbReference type="GO" id="GO:0005886">
    <property type="term" value="C:plasma membrane"/>
    <property type="evidence" value="ECO:0007669"/>
    <property type="project" value="UniProtKB-SubCell"/>
</dbReference>
<dbReference type="InterPro" id="IPR002048">
    <property type="entry name" value="EF_hand_dom"/>
</dbReference>
<gene>
    <name evidence="11" type="ORF">TrVE_jg10205</name>
</gene>
<keyword evidence="4" id="KW-1003">Cell membrane</keyword>
<organism evidence="11 12">
    <name type="scientific">Triparma verrucosa</name>
    <dbReference type="NCBI Taxonomy" id="1606542"/>
    <lineage>
        <taxon>Eukaryota</taxon>
        <taxon>Sar</taxon>
        <taxon>Stramenopiles</taxon>
        <taxon>Ochrophyta</taxon>
        <taxon>Bolidophyceae</taxon>
        <taxon>Parmales</taxon>
        <taxon>Triparmaceae</taxon>
        <taxon>Triparma</taxon>
    </lineage>
</organism>
<evidence type="ECO:0000256" key="8">
    <source>
        <dbReference type="SAM" id="MobiDB-lite"/>
    </source>
</evidence>
<evidence type="ECO:0000256" key="4">
    <source>
        <dbReference type="ARBA" id="ARBA00022475"/>
    </source>
</evidence>
<feature type="compositionally biased region" description="Polar residues" evidence="8">
    <location>
        <begin position="238"/>
        <end position="252"/>
    </location>
</feature>
<dbReference type="Gene3D" id="1.20.58.340">
    <property type="entry name" value="Magnesium transport protein CorA, transmembrane region"/>
    <property type="match status" value="2"/>
</dbReference>
<keyword evidence="3" id="KW-0813">Transport</keyword>
<dbReference type="GO" id="GO:0015087">
    <property type="term" value="F:cobalt ion transmembrane transporter activity"/>
    <property type="evidence" value="ECO:0007669"/>
    <property type="project" value="TreeGrafter"/>
</dbReference>
<reference evidence="12" key="1">
    <citation type="journal article" date="2023" name="Commun. Biol.">
        <title>Genome analysis of Parmales, the sister group of diatoms, reveals the evolutionary specialization of diatoms from phago-mixotrophs to photoautotrophs.</title>
        <authorList>
            <person name="Ban H."/>
            <person name="Sato S."/>
            <person name="Yoshikawa S."/>
            <person name="Yamada K."/>
            <person name="Nakamura Y."/>
            <person name="Ichinomiya M."/>
            <person name="Sato N."/>
            <person name="Blanc-Mathieu R."/>
            <person name="Endo H."/>
            <person name="Kuwata A."/>
            <person name="Ogata H."/>
        </authorList>
    </citation>
    <scope>NUCLEOTIDE SEQUENCE [LARGE SCALE GENOMIC DNA]</scope>
    <source>
        <strain evidence="12">NIES 3699</strain>
    </source>
</reference>
<dbReference type="SUPFAM" id="SSF143865">
    <property type="entry name" value="CorA soluble domain-like"/>
    <property type="match status" value="1"/>
</dbReference>
<sequence length="773" mass="88505">MLSRHENTVCEKLEALPPDFYHGLTSFHKLIMIKQNTANPKRSTSALSDPDSEWDDEPLDEDEGSDAGGVDAPTGYGPQTKSASNFFRRFTAQDTFDSSDQHNERSFKAYDKDNDGSLSTKELTQGLLTGGNFDFTSYPIVYLKLLGILQNIELTDETAALMKQTPQKFMTWNISFNIYNALIKKLKFQVLFNLQVVRRMFKVLRYQRLMALAPGIRFLRKIETSAKQEIKSARSDKPSNTNTQPPDSNQPSIELQESSLLMSSREVSIEGWEEHMSKGEFSKYIQSLKLILTDVNTADDKVSTATLEDLTRAKHDLGVVLSVQDYNIDRLVSKLHINKEFDDMYKLLSGPPNEGFAVRWINLESFDTLNMLRVCAMQNVHPLAVKDILSLWKQPAQIQEFGQHFSIILPCLRLSRRANISLTRYKKIVAKRNALKQAKRLRSSGIVQSSTTWLQTLIGSKEKELKNLPKVRLKLDVESSRSVVLMTGPPNYDTLMSFSTLWMRRKNMQDSAANEDVGDGDSSDSDDDEDWELDSDDDDDEDNMESAQIRADLVGTFSRQNKYLKKDFSFIRSGDANWLLCSMLRNLVGDIQPIVVAYRLQCEIMRDALGKKNSTLSKKNDNFLHDLHLIQRELEWVERKVKPLKRIVQHLIDDKRIGNEISHYFEDIEDDVASVQADLSNLLAMIVTLKAEYDNFQDRRVNDLLSVLTFATVCILPAQFLTGLFGMNFVDLETGDPAMPMLTWKYGYLVFWLFSLITIAMSWFYFRNVWKVL</sequence>
<keyword evidence="5 9" id="KW-0812">Transmembrane</keyword>
<dbReference type="SUPFAM" id="SSF144083">
    <property type="entry name" value="Magnesium transport protein CorA, transmembrane region"/>
    <property type="match status" value="1"/>
</dbReference>
<evidence type="ECO:0000313" key="11">
    <source>
        <dbReference type="EMBL" id="GMI09758.1"/>
    </source>
</evidence>
<evidence type="ECO:0000256" key="1">
    <source>
        <dbReference type="ARBA" id="ARBA00004651"/>
    </source>
</evidence>
<dbReference type="AlphaFoldDB" id="A0A9W7FCV7"/>
<feature type="compositionally biased region" description="Acidic residues" evidence="8">
    <location>
        <begin position="50"/>
        <end position="65"/>
    </location>
</feature>
<dbReference type="GO" id="GO:0015095">
    <property type="term" value="F:magnesium ion transmembrane transporter activity"/>
    <property type="evidence" value="ECO:0007669"/>
    <property type="project" value="TreeGrafter"/>
</dbReference>
<dbReference type="Gene3D" id="3.30.460.20">
    <property type="entry name" value="CorA soluble domain-like"/>
    <property type="match status" value="1"/>
</dbReference>
<evidence type="ECO:0000313" key="12">
    <source>
        <dbReference type="Proteomes" id="UP001165160"/>
    </source>
</evidence>
<feature type="region of interest" description="Disordered" evidence="8">
    <location>
        <begin position="229"/>
        <end position="252"/>
    </location>
</feature>
<name>A0A9W7FCV7_9STRA</name>
<feature type="transmembrane region" description="Helical" evidence="9">
    <location>
        <begin position="704"/>
        <end position="726"/>
    </location>
</feature>
<dbReference type="PANTHER" id="PTHR46494">
    <property type="entry name" value="CORA FAMILY METAL ION TRANSPORTER (EUROFUNG)"/>
    <property type="match status" value="1"/>
</dbReference>
<feature type="region of interest" description="Disordered" evidence="8">
    <location>
        <begin position="512"/>
        <end position="543"/>
    </location>
</feature>
<protein>
    <recommendedName>
        <fullName evidence="10">EF-hand domain-containing protein</fullName>
    </recommendedName>
</protein>
<evidence type="ECO:0000256" key="5">
    <source>
        <dbReference type="ARBA" id="ARBA00022692"/>
    </source>
</evidence>
<feature type="compositionally biased region" description="Acidic residues" evidence="8">
    <location>
        <begin position="516"/>
        <end position="543"/>
    </location>
</feature>
<evidence type="ECO:0000259" key="10">
    <source>
        <dbReference type="PROSITE" id="PS50222"/>
    </source>
</evidence>
<comment type="caution">
    <text evidence="11">The sequence shown here is derived from an EMBL/GenBank/DDBJ whole genome shotgun (WGS) entry which is preliminary data.</text>
</comment>
<keyword evidence="7 9" id="KW-0472">Membrane</keyword>
<dbReference type="PANTHER" id="PTHR46494:SF1">
    <property type="entry name" value="CORA FAMILY METAL ION TRANSPORTER (EUROFUNG)"/>
    <property type="match status" value="1"/>
</dbReference>
<dbReference type="InterPro" id="IPR018247">
    <property type="entry name" value="EF_Hand_1_Ca_BS"/>
</dbReference>
<accession>A0A9W7FCV7</accession>